<dbReference type="RefSeq" id="WP_268776107.1">
    <property type="nucleotide sequence ID" value="NZ_FUXP01000004.1"/>
</dbReference>
<dbReference type="Proteomes" id="UP000190061">
    <property type="component" value="Unassembled WGS sequence"/>
</dbReference>
<evidence type="ECO:0000313" key="2">
    <source>
        <dbReference type="EMBL" id="SJZ99934.1"/>
    </source>
</evidence>
<name>A0A1T4Q895_9GAMM</name>
<sequence>MQRIMILCAAVLLLGACGKPNPPDPEQPPEPQAAETPTAG</sequence>
<keyword evidence="3" id="KW-1185">Reference proteome</keyword>
<protein>
    <recommendedName>
        <fullName evidence="4">Lipoprotein-attachment site-containing protein</fullName>
    </recommendedName>
</protein>
<feature type="compositionally biased region" description="Pro residues" evidence="1">
    <location>
        <begin position="20"/>
        <end position="31"/>
    </location>
</feature>
<dbReference type="PROSITE" id="PS51257">
    <property type="entry name" value="PROKAR_LIPOPROTEIN"/>
    <property type="match status" value="1"/>
</dbReference>
<evidence type="ECO:0000256" key="1">
    <source>
        <dbReference type="SAM" id="MobiDB-lite"/>
    </source>
</evidence>
<gene>
    <name evidence="2" type="ORF">SAMN02745674_01544</name>
</gene>
<organism evidence="2 3">
    <name type="scientific">Lysobacter spongiicola DSM 21749</name>
    <dbReference type="NCBI Taxonomy" id="1122188"/>
    <lineage>
        <taxon>Bacteria</taxon>
        <taxon>Pseudomonadati</taxon>
        <taxon>Pseudomonadota</taxon>
        <taxon>Gammaproteobacteria</taxon>
        <taxon>Lysobacterales</taxon>
        <taxon>Lysobacteraceae</taxon>
        <taxon>Novilysobacter</taxon>
    </lineage>
</organism>
<feature type="region of interest" description="Disordered" evidence="1">
    <location>
        <begin position="18"/>
        <end position="40"/>
    </location>
</feature>
<evidence type="ECO:0008006" key="4">
    <source>
        <dbReference type="Google" id="ProtNLM"/>
    </source>
</evidence>
<reference evidence="2 3" key="1">
    <citation type="submission" date="2017-02" db="EMBL/GenBank/DDBJ databases">
        <authorList>
            <person name="Peterson S.W."/>
        </authorList>
    </citation>
    <scope>NUCLEOTIDE SEQUENCE [LARGE SCALE GENOMIC DNA]</scope>
    <source>
        <strain evidence="2 3">DSM 21749</strain>
    </source>
</reference>
<evidence type="ECO:0000313" key="3">
    <source>
        <dbReference type="Proteomes" id="UP000190061"/>
    </source>
</evidence>
<accession>A0A1T4Q895</accession>
<dbReference type="EMBL" id="FUXP01000004">
    <property type="protein sequence ID" value="SJZ99934.1"/>
    <property type="molecule type" value="Genomic_DNA"/>
</dbReference>
<proteinExistence type="predicted"/>
<dbReference type="STRING" id="1122188.SAMN02745674_01544"/>
<dbReference type="AlphaFoldDB" id="A0A1T4Q895"/>